<dbReference type="SUPFAM" id="SSF89796">
    <property type="entry name" value="CoA-transferase family III (CaiB/BaiF)"/>
    <property type="match status" value="1"/>
</dbReference>
<evidence type="ECO:0000313" key="3">
    <source>
        <dbReference type="Proteomes" id="UP001549313"/>
    </source>
</evidence>
<dbReference type="Gene3D" id="3.40.50.10540">
    <property type="entry name" value="Crotonobetainyl-coa:carnitine coa-transferase, domain 1"/>
    <property type="match status" value="1"/>
</dbReference>
<keyword evidence="1" id="KW-0808">Transferase</keyword>
<proteinExistence type="predicted"/>
<reference evidence="2 3" key="1">
    <citation type="submission" date="2024-06" db="EMBL/GenBank/DDBJ databases">
        <title>Sorghum-associated microbial communities from plants grown in Nebraska, USA.</title>
        <authorList>
            <person name="Schachtman D."/>
        </authorList>
    </citation>
    <scope>NUCLEOTIDE SEQUENCE [LARGE SCALE GENOMIC DNA]</scope>
    <source>
        <strain evidence="2 3">2814</strain>
    </source>
</reference>
<evidence type="ECO:0000313" key="2">
    <source>
        <dbReference type="EMBL" id="MET4682528.1"/>
    </source>
</evidence>
<dbReference type="InterPro" id="IPR050483">
    <property type="entry name" value="CoA-transferase_III_domain"/>
</dbReference>
<comment type="caution">
    <text evidence="2">The sequence shown here is derived from an EMBL/GenBank/DDBJ whole genome shotgun (WGS) entry which is preliminary data.</text>
</comment>
<dbReference type="Gene3D" id="3.30.1540.10">
    <property type="entry name" value="formyl-coa transferase, domain 3"/>
    <property type="match status" value="1"/>
</dbReference>
<dbReference type="PANTHER" id="PTHR48207">
    <property type="entry name" value="SUCCINATE--HYDROXYMETHYLGLUTARATE COA-TRANSFERASE"/>
    <property type="match status" value="1"/>
</dbReference>
<organism evidence="2 3">
    <name type="scientific">Brevundimonas faecalis</name>
    <dbReference type="NCBI Taxonomy" id="947378"/>
    <lineage>
        <taxon>Bacteria</taxon>
        <taxon>Pseudomonadati</taxon>
        <taxon>Pseudomonadota</taxon>
        <taxon>Alphaproteobacteria</taxon>
        <taxon>Caulobacterales</taxon>
        <taxon>Caulobacteraceae</taxon>
        <taxon>Brevundimonas</taxon>
    </lineage>
</organism>
<dbReference type="InterPro" id="IPR023606">
    <property type="entry name" value="CoA-Trfase_III_dom_1_sf"/>
</dbReference>
<dbReference type="Proteomes" id="UP001549313">
    <property type="component" value="Unassembled WGS sequence"/>
</dbReference>
<keyword evidence="3" id="KW-1185">Reference proteome</keyword>
<evidence type="ECO:0000256" key="1">
    <source>
        <dbReference type="ARBA" id="ARBA00022679"/>
    </source>
</evidence>
<protein>
    <submittedName>
        <fullName evidence="2">Crotonobetainyl-CoA:carnitine CoA-transferase CaiB-like acyl-CoA transferase</fullName>
    </submittedName>
</protein>
<gene>
    <name evidence="2" type="ORF">ABIE19_000437</name>
</gene>
<dbReference type="InterPro" id="IPR003673">
    <property type="entry name" value="CoA-Trfase_fam_III"/>
</dbReference>
<name>A0ABV2R959_9CAUL</name>
<accession>A0ABV2R959</accession>
<dbReference type="Pfam" id="PF02515">
    <property type="entry name" value="CoA_transf_3"/>
    <property type="match status" value="1"/>
</dbReference>
<dbReference type="PANTHER" id="PTHR48207:SF3">
    <property type="entry name" value="SUCCINATE--HYDROXYMETHYLGLUTARATE COA-TRANSFERASE"/>
    <property type="match status" value="1"/>
</dbReference>
<dbReference type="InterPro" id="IPR044855">
    <property type="entry name" value="CoA-Trfase_III_dom3_sf"/>
</dbReference>
<dbReference type="EMBL" id="JBEPTF010000001">
    <property type="protein sequence ID" value="MET4682528.1"/>
    <property type="molecule type" value="Genomic_DNA"/>
</dbReference>
<sequence length="383" mass="41436">MNRPLEGVRVVAVEQYGAGPYGTQLLSELGAEVIKIEAVSMGGDVSRATGPFFLGENDSHFFQTFSRGKKSVTIELKTPEGRAAFDRLVATADAVVNNLRGDQPAKLKIAHDDLKAIKPSIVCGHLSAYGRDNSRKTWPGYDYLMQAEAGFMSLTGEPDGPPIRFGLSMVDFMTGSVFALGVVSAILGARRTGVGCDVDVSLFDVALHQTSYPATWAMNEGYEIERMPRAAHPSIAPSQLVRTADGWAMLMCQTPKFWDAFCAVAERPDLKADPRFADIPTRRANIEALTEALDAVMQTKTTDEWLVLLGGQVPFAPVRGLKEALDNPYVAEVGMRDVVDHPERAGGLHLLACPIKIDGKRAPGLRAPRMGEHNAELLDEGAA</sequence>
<dbReference type="RefSeq" id="WP_354087474.1">
    <property type="nucleotide sequence ID" value="NZ_JBEPTF010000001.1"/>
</dbReference>